<reference evidence="1 2" key="1">
    <citation type="journal article" date="2020" name="Int. J. Syst. Evol. Microbiol.">
        <title>Reclassification of Streptomyces castelarensis and Streptomyces sporoclivatus as later heterotypic synonyms of Streptomyces antimycoticus.</title>
        <authorList>
            <person name="Komaki H."/>
            <person name="Tamura T."/>
        </authorList>
    </citation>
    <scope>NUCLEOTIDE SEQUENCE [LARGE SCALE GENOMIC DNA]</scope>
    <source>
        <strain evidence="1 2">NBRC 12839</strain>
    </source>
</reference>
<protein>
    <submittedName>
        <fullName evidence="1">Uncharacterized protein</fullName>
    </submittedName>
</protein>
<dbReference type="AlphaFoldDB" id="A0A4D4K080"/>
<organism evidence="1 2">
    <name type="scientific">Streptomyces antimycoticus</name>
    <dbReference type="NCBI Taxonomy" id="68175"/>
    <lineage>
        <taxon>Bacteria</taxon>
        <taxon>Bacillati</taxon>
        <taxon>Actinomycetota</taxon>
        <taxon>Actinomycetes</taxon>
        <taxon>Kitasatosporales</taxon>
        <taxon>Streptomycetaceae</taxon>
        <taxon>Streptomyces</taxon>
        <taxon>Streptomyces violaceusniger group</taxon>
    </lineage>
</organism>
<sequence>MTTIDQLLADAAPSVREHHFDVAAGLRRLAREAGYVLPGLETQRAPEAGQRLKAVARWWLTSPQAAAHVDQLVTELDENAPSPLLNGAAPVDVHGVQVFACLLHLTGHPESAQFWWELAASADVRGAAYCLHLHHLSRGEEREAAHWLLQAKRERDQDAGDDGNSEDIDVLDDRFFKTFEHYVRHHDAATTAPTADLDAEVDRLAREDDGLVGRPDQQLAERLHAFASRH</sequence>
<gene>
    <name evidence="1" type="ORF">SANT12839_023740</name>
</gene>
<dbReference type="EMBL" id="BJHV01000001">
    <property type="protein sequence ID" value="GDY41492.1"/>
    <property type="molecule type" value="Genomic_DNA"/>
</dbReference>
<evidence type="ECO:0000313" key="2">
    <source>
        <dbReference type="Proteomes" id="UP000299290"/>
    </source>
</evidence>
<name>A0A4D4K080_9ACTN</name>
<evidence type="ECO:0000313" key="1">
    <source>
        <dbReference type="EMBL" id="GDY41492.1"/>
    </source>
</evidence>
<comment type="caution">
    <text evidence="1">The sequence shown here is derived from an EMBL/GenBank/DDBJ whole genome shotgun (WGS) entry which is preliminary data.</text>
</comment>
<proteinExistence type="predicted"/>
<keyword evidence="2" id="KW-1185">Reference proteome</keyword>
<accession>A0A4D4K080</accession>
<dbReference type="Proteomes" id="UP000299290">
    <property type="component" value="Unassembled WGS sequence"/>
</dbReference>
<dbReference type="RefSeq" id="WP_137965030.1">
    <property type="nucleotide sequence ID" value="NZ_BJHV01000001.1"/>
</dbReference>